<evidence type="ECO:0000313" key="4">
    <source>
        <dbReference type="Proteomes" id="UP001328107"/>
    </source>
</evidence>
<sequence>DVGTAILLPYLDEQYSFFYLMPHANSTLDAMRNELTGEKLVNVLKGSELDFVDVSLPKIKAESELDGVKVLSELGVKSLFTDGADLSKISSSPLKVSKISHRALIQVNEEGTEAGAETDIKSVNKSSRPHIVINRPFLYGILRGDDILFLGQLASLPIRKPYSR</sequence>
<feature type="non-terminal residue" evidence="3">
    <location>
        <position position="1"/>
    </location>
</feature>
<feature type="domain" description="Serpin" evidence="2">
    <location>
        <begin position="5"/>
        <end position="154"/>
    </location>
</feature>
<reference evidence="4" key="1">
    <citation type="submission" date="2022-10" db="EMBL/GenBank/DDBJ databases">
        <title>Genome assembly of Pristionchus species.</title>
        <authorList>
            <person name="Yoshida K."/>
            <person name="Sommer R.J."/>
        </authorList>
    </citation>
    <scope>NUCLEOTIDE SEQUENCE [LARGE SCALE GENOMIC DNA]</scope>
    <source>
        <strain evidence="4">RS5460</strain>
    </source>
</reference>
<evidence type="ECO:0000259" key="2">
    <source>
        <dbReference type="Pfam" id="PF00079"/>
    </source>
</evidence>
<keyword evidence="4" id="KW-1185">Reference proteome</keyword>
<dbReference type="InterPro" id="IPR023796">
    <property type="entry name" value="Serpin_dom"/>
</dbReference>
<gene>
    <name evidence="3" type="ORF">PMAYCL1PPCAC_13745</name>
</gene>
<dbReference type="InterPro" id="IPR042185">
    <property type="entry name" value="Serpin_sf_2"/>
</dbReference>
<evidence type="ECO:0000313" key="3">
    <source>
        <dbReference type="EMBL" id="GMR43550.1"/>
    </source>
</evidence>
<name>A0AAN5CF28_9BILA</name>
<protein>
    <recommendedName>
        <fullName evidence="2">Serpin domain-containing protein</fullName>
    </recommendedName>
</protein>
<organism evidence="3 4">
    <name type="scientific">Pristionchus mayeri</name>
    <dbReference type="NCBI Taxonomy" id="1317129"/>
    <lineage>
        <taxon>Eukaryota</taxon>
        <taxon>Metazoa</taxon>
        <taxon>Ecdysozoa</taxon>
        <taxon>Nematoda</taxon>
        <taxon>Chromadorea</taxon>
        <taxon>Rhabditida</taxon>
        <taxon>Rhabditina</taxon>
        <taxon>Diplogasteromorpha</taxon>
        <taxon>Diplogasteroidea</taxon>
        <taxon>Neodiplogasteridae</taxon>
        <taxon>Pristionchus</taxon>
    </lineage>
</organism>
<dbReference type="InterPro" id="IPR023795">
    <property type="entry name" value="Serpin_CS"/>
</dbReference>
<dbReference type="InterPro" id="IPR036186">
    <property type="entry name" value="Serpin_sf"/>
</dbReference>
<dbReference type="PANTHER" id="PTHR11461:SF211">
    <property type="entry name" value="GH10112P-RELATED"/>
    <property type="match status" value="1"/>
</dbReference>
<dbReference type="Pfam" id="PF00079">
    <property type="entry name" value="Serpin"/>
    <property type="match status" value="1"/>
</dbReference>
<dbReference type="Gene3D" id="2.30.39.10">
    <property type="entry name" value="Alpha-1-antitrypsin, domain 1"/>
    <property type="match status" value="1"/>
</dbReference>
<comment type="caution">
    <text evidence="3">The sequence shown here is derived from an EMBL/GenBank/DDBJ whole genome shotgun (WGS) entry which is preliminary data.</text>
</comment>
<dbReference type="InterPro" id="IPR000215">
    <property type="entry name" value="Serpin_fam"/>
</dbReference>
<dbReference type="EMBL" id="BTRK01000003">
    <property type="protein sequence ID" value="GMR43550.1"/>
    <property type="molecule type" value="Genomic_DNA"/>
</dbReference>
<dbReference type="PANTHER" id="PTHR11461">
    <property type="entry name" value="SERINE PROTEASE INHIBITOR, SERPIN"/>
    <property type="match status" value="1"/>
</dbReference>
<dbReference type="GO" id="GO:0005615">
    <property type="term" value="C:extracellular space"/>
    <property type="evidence" value="ECO:0007669"/>
    <property type="project" value="InterPro"/>
</dbReference>
<dbReference type="SUPFAM" id="SSF56574">
    <property type="entry name" value="Serpins"/>
    <property type="match status" value="1"/>
</dbReference>
<dbReference type="AlphaFoldDB" id="A0AAN5CF28"/>
<dbReference type="Gene3D" id="3.30.497.10">
    <property type="entry name" value="Antithrombin, subunit I, domain 2"/>
    <property type="match status" value="1"/>
</dbReference>
<dbReference type="Proteomes" id="UP001328107">
    <property type="component" value="Unassembled WGS sequence"/>
</dbReference>
<dbReference type="PROSITE" id="PS00284">
    <property type="entry name" value="SERPIN"/>
    <property type="match status" value="1"/>
</dbReference>
<evidence type="ECO:0000256" key="1">
    <source>
        <dbReference type="ARBA" id="ARBA00009500"/>
    </source>
</evidence>
<comment type="similarity">
    <text evidence="1">Belongs to the serpin family.</text>
</comment>
<proteinExistence type="inferred from homology"/>
<dbReference type="GO" id="GO:0004867">
    <property type="term" value="F:serine-type endopeptidase inhibitor activity"/>
    <property type="evidence" value="ECO:0007669"/>
    <property type="project" value="InterPro"/>
</dbReference>
<accession>A0AAN5CF28</accession>
<dbReference type="InterPro" id="IPR042178">
    <property type="entry name" value="Serpin_sf_1"/>
</dbReference>